<comment type="caution">
    <text evidence="4">The sequence shown here is derived from an EMBL/GenBank/DDBJ whole genome shotgun (WGS) entry which is preliminary data.</text>
</comment>
<dbReference type="Gene3D" id="3.30.70.240">
    <property type="match status" value="1"/>
</dbReference>
<dbReference type="GO" id="GO:1990904">
    <property type="term" value="C:ribonucleoprotein complex"/>
    <property type="evidence" value="ECO:0007669"/>
    <property type="project" value="TreeGrafter"/>
</dbReference>
<reference evidence="4" key="1">
    <citation type="submission" date="2022-03" db="EMBL/GenBank/DDBJ databases">
        <title>Aurantimonas Liuensis sp. Nov., isolated from the hadal seawater of the Mariana Trench.</title>
        <authorList>
            <person name="Liu R."/>
        </authorList>
    </citation>
    <scope>NUCLEOTIDE SEQUENCE</scope>
    <source>
        <strain evidence="4">LRZ36</strain>
    </source>
</reference>
<keyword evidence="2" id="KW-0342">GTP-binding</keyword>
<dbReference type="InterPro" id="IPR000795">
    <property type="entry name" value="T_Tr_GTP-bd_dom"/>
</dbReference>
<dbReference type="InterPro" id="IPR009000">
    <property type="entry name" value="Transl_B-barrel_sf"/>
</dbReference>
<dbReference type="PROSITE" id="PS51722">
    <property type="entry name" value="G_TR_2"/>
    <property type="match status" value="1"/>
</dbReference>
<dbReference type="GO" id="GO:0005525">
    <property type="term" value="F:GTP binding"/>
    <property type="evidence" value="ECO:0007669"/>
    <property type="project" value="UniProtKB-KW"/>
</dbReference>
<protein>
    <submittedName>
        <fullName evidence="4">GTP-binding protein</fullName>
    </submittedName>
</protein>
<sequence length="530" mass="58252">FGGEVERILNMVDGAVILVDASEGPMPQTKFVLGKALKVGLKPIVAINKIDRADERHQEVLNEIFDLFVALDATEEQLDFPVLYGSGRGGWMAEEPEGPQDKGLEPLFDLILKHVPEPDTAGKDEPFKMIGTILEANPFLGRLITGRIQSGSIRPNQAVKVLHGDGKLLETGRISKILAFRGLERVPLEFAEAGDIVAIAGLSKGTVADTFCDPAVTEPLNAQPIDPPTVTMSFIVNDSPLAGTEGDKVTSRVIRDRLLKEAEGNVALKIDEAADKDSFYVSGRGELQLAVLIETMRREGFELGISRPRVVMKEGENGEVLEPIEEVVIDVDEEHSGVVVQKMSERKAEMIELRPSGGDRQRLVFHAPTRGLIGYQSELLTDTRGTAIMNRLFHSYAPYKGALPGRNTGVLISNDTGESVAFAMFNLEDRGPMVIDAGVKVYAGMIIGIHTRENDLEVNVLKGKKLTNMRASGKDEAIKLTPPIRMTLDRALSWIQDDELVEVTPKTIRLRKIYLDSNERKRFDKSRKAA</sequence>
<dbReference type="InterPro" id="IPR047043">
    <property type="entry name" value="BipA_III"/>
</dbReference>
<dbReference type="EMBL" id="JALHBS010000102">
    <property type="protein sequence ID" value="MCP3056598.1"/>
    <property type="molecule type" value="Genomic_DNA"/>
</dbReference>
<dbReference type="SUPFAM" id="SSF54980">
    <property type="entry name" value="EF-G C-terminal domain-like"/>
    <property type="match status" value="2"/>
</dbReference>
<dbReference type="Gene3D" id="2.40.50.250">
    <property type="entry name" value="bipa protein"/>
    <property type="match status" value="1"/>
</dbReference>
<evidence type="ECO:0000256" key="2">
    <source>
        <dbReference type="ARBA" id="ARBA00023134"/>
    </source>
</evidence>
<dbReference type="RefSeq" id="WP_253965402.1">
    <property type="nucleotide sequence ID" value="NZ_JALHBS010000102.1"/>
</dbReference>
<dbReference type="InterPro" id="IPR035647">
    <property type="entry name" value="EFG_III/V"/>
</dbReference>
<evidence type="ECO:0000313" key="5">
    <source>
        <dbReference type="Proteomes" id="UP001155220"/>
    </source>
</evidence>
<dbReference type="PANTHER" id="PTHR42908:SF8">
    <property type="entry name" value="TR-TYPE G DOMAIN-CONTAINING PROTEIN"/>
    <property type="match status" value="1"/>
</dbReference>
<dbReference type="Gene3D" id="3.40.50.300">
    <property type="entry name" value="P-loop containing nucleotide triphosphate hydrolases"/>
    <property type="match status" value="1"/>
</dbReference>
<dbReference type="FunFam" id="2.40.50.250:FF:000001">
    <property type="entry name" value="GTP-binding protein TypA"/>
    <property type="match status" value="1"/>
</dbReference>
<feature type="non-terminal residue" evidence="4">
    <location>
        <position position="1"/>
    </location>
</feature>
<dbReference type="GO" id="GO:0005829">
    <property type="term" value="C:cytosol"/>
    <property type="evidence" value="ECO:0007669"/>
    <property type="project" value="TreeGrafter"/>
</dbReference>
<dbReference type="InterPro" id="IPR048876">
    <property type="entry name" value="BipA_C"/>
</dbReference>
<dbReference type="CDD" id="cd03710">
    <property type="entry name" value="BipA_TypA_C"/>
    <property type="match status" value="1"/>
</dbReference>
<dbReference type="GO" id="GO:0097216">
    <property type="term" value="F:guanosine tetraphosphate binding"/>
    <property type="evidence" value="ECO:0007669"/>
    <property type="project" value="UniProtKB-ARBA"/>
</dbReference>
<keyword evidence="1" id="KW-0547">Nucleotide-binding</keyword>
<name>A0A9X2HBC5_9HYPH</name>
<dbReference type="Pfam" id="PF00009">
    <property type="entry name" value="GTP_EFTU"/>
    <property type="match status" value="1"/>
</dbReference>
<dbReference type="InterPro" id="IPR027417">
    <property type="entry name" value="P-loop_NTPase"/>
</dbReference>
<dbReference type="Pfam" id="PF00679">
    <property type="entry name" value="EFG_C"/>
    <property type="match status" value="1"/>
</dbReference>
<dbReference type="CDD" id="cd03691">
    <property type="entry name" value="BipA_TypA_II"/>
    <property type="match status" value="1"/>
</dbReference>
<evidence type="ECO:0000313" key="4">
    <source>
        <dbReference type="EMBL" id="MCP3056598.1"/>
    </source>
</evidence>
<gene>
    <name evidence="4" type="ORF">MJ956_15795</name>
</gene>
<dbReference type="InterPro" id="IPR000640">
    <property type="entry name" value="EFG_V-like"/>
</dbReference>
<dbReference type="AlphaFoldDB" id="A0A9X2HBC5"/>
<evidence type="ECO:0000259" key="3">
    <source>
        <dbReference type="PROSITE" id="PS51722"/>
    </source>
</evidence>
<dbReference type="Proteomes" id="UP001155220">
    <property type="component" value="Unassembled WGS sequence"/>
</dbReference>
<dbReference type="FunFam" id="3.30.70.240:FF:000002">
    <property type="entry name" value="GTP-binding protein TypA"/>
    <property type="match status" value="1"/>
</dbReference>
<evidence type="ECO:0000256" key="1">
    <source>
        <dbReference type="ARBA" id="ARBA00022741"/>
    </source>
</evidence>
<dbReference type="Pfam" id="PF21018">
    <property type="entry name" value="BipA_C"/>
    <property type="match status" value="1"/>
</dbReference>
<dbReference type="InterPro" id="IPR035651">
    <property type="entry name" value="BipA_V"/>
</dbReference>
<dbReference type="Gene3D" id="3.30.70.870">
    <property type="entry name" value="Elongation Factor G (Translational Gtpase), domain 3"/>
    <property type="match status" value="1"/>
</dbReference>
<dbReference type="FunFam" id="3.30.70.870:FF:000003">
    <property type="entry name" value="GTP-binding protein TypA"/>
    <property type="match status" value="1"/>
</dbReference>
<dbReference type="SUPFAM" id="SSF52540">
    <property type="entry name" value="P-loop containing nucleoside triphosphate hydrolases"/>
    <property type="match status" value="1"/>
</dbReference>
<organism evidence="4 5">
    <name type="scientific">Aurantimonas marianensis</name>
    <dbReference type="NCBI Taxonomy" id="2920428"/>
    <lineage>
        <taxon>Bacteria</taxon>
        <taxon>Pseudomonadati</taxon>
        <taxon>Pseudomonadota</taxon>
        <taxon>Alphaproteobacteria</taxon>
        <taxon>Hyphomicrobiales</taxon>
        <taxon>Aurantimonadaceae</taxon>
        <taxon>Aurantimonas</taxon>
    </lineage>
</organism>
<dbReference type="InterPro" id="IPR004161">
    <property type="entry name" value="EFTu-like_2"/>
</dbReference>
<dbReference type="Gene3D" id="2.40.30.10">
    <property type="entry name" value="Translation factors"/>
    <property type="match status" value="1"/>
</dbReference>
<proteinExistence type="predicted"/>
<dbReference type="PANTHER" id="PTHR42908">
    <property type="entry name" value="TRANSLATION ELONGATION FACTOR-RELATED"/>
    <property type="match status" value="1"/>
</dbReference>
<dbReference type="Pfam" id="PF03144">
    <property type="entry name" value="GTP_EFTU_D2"/>
    <property type="match status" value="1"/>
</dbReference>
<dbReference type="InterPro" id="IPR042116">
    <property type="entry name" value="TypA/BipA_C"/>
</dbReference>
<feature type="domain" description="Tr-type G" evidence="3">
    <location>
        <begin position="1"/>
        <end position="119"/>
    </location>
</feature>
<dbReference type="SUPFAM" id="SSF50447">
    <property type="entry name" value="Translation proteins"/>
    <property type="match status" value="1"/>
</dbReference>
<dbReference type="CDD" id="cd16263">
    <property type="entry name" value="BipA_III"/>
    <property type="match status" value="1"/>
</dbReference>
<dbReference type="GO" id="GO:0003924">
    <property type="term" value="F:GTPase activity"/>
    <property type="evidence" value="ECO:0007669"/>
    <property type="project" value="InterPro"/>
</dbReference>
<keyword evidence="5" id="KW-1185">Reference proteome</keyword>
<accession>A0A9X2HBC5</accession>
<dbReference type="InterPro" id="IPR047042">
    <property type="entry name" value="BipA_II"/>
</dbReference>